<feature type="compositionally biased region" description="Basic and acidic residues" evidence="1">
    <location>
        <begin position="65"/>
        <end position="105"/>
    </location>
</feature>
<dbReference type="Gene3D" id="3.30.420.10">
    <property type="entry name" value="Ribonuclease H-like superfamily/Ribonuclease H"/>
    <property type="match status" value="1"/>
</dbReference>
<dbReference type="PANTHER" id="PTHR46060">
    <property type="entry name" value="MARINER MOS1 TRANSPOSASE-LIKE PROTEIN"/>
    <property type="match status" value="1"/>
</dbReference>
<organism evidence="2 3">
    <name type="scientific">Periplaneta americana</name>
    <name type="common">American cockroach</name>
    <name type="synonym">Blatta americana</name>
    <dbReference type="NCBI Taxonomy" id="6978"/>
    <lineage>
        <taxon>Eukaryota</taxon>
        <taxon>Metazoa</taxon>
        <taxon>Ecdysozoa</taxon>
        <taxon>Arthropoda</taxon>
        <taxon>Hexapoda</taxon>
        <taxon>Insecta</taxon>
        <taxon>Pterygota</taxon>
        <taxon>Neoptera</taxon>
        <taxon>Polyneoptera</taxon>
        <taxon>Dictyoptera</taxon>
        <taxon>Blattodea</taxon>
        <taxon>Blattoidea</taxon>
        <taxon>Blattidae</taxon>
        <taxon>Blattinae</taxon>
        <taxon>Periplaneta</taxon>
    </lineage>
</organism>
<gene>
    <name evidence="2" type="ORF">ANN_04064</name>
</gene>
<dbReference type="PANTHER" id="PTHR46060:SF1">
    <property type="entry name" value="MARINER MOS1 TRANSPOSASE-LIKE PROTEIN"/>
    <property type="match status" value="1"/>
</dbReference>
<evidence type="ECO:0000313" key="2">
    <source>
        <dbReference type="EMBL" id="KAJ4442478.1"/>
    </source>
</evidence>
<dbReference type="EMBL" id="JAJSOF020000013">
    <property type="protein sequence ID" value="KAJ4442478.1"/>
    <property type="molecule type" value="Genomic_DNA"/>
</dbReference>
<dbReference type="InterPro" id="IPR052709">
    <property type="entry name" value="Transposase-MT_Hybrid"/>
</dbReference>
<dbReference type="InterPro" id="IPR036397">
    <property type="entry name" value="RNaseH_sf"/>
</dbReference>
<comment type="caution">
    <text evidence="2">The sequence shown here is derived from an EMBL/GenBank/DDBJ whole genome shotgun (WGS) entry which is preliminary data.</text>
</comment>
<keyword evidence="3" id="KW-1185">Reference proteome</keyword>
<sequence length="228" mass="26174">MACLCEGGNEPPGSLKRICNHQLLLPLSPAAQNAAVSPLLSMPRAAPQCTVEPVSTHVRPALLRDAGREERERGEERRGEERRGEERRGEERRGEERRGEERRGEERKYVEKILVTIIMKNNSSRVLSQRNLLSDLEEAPSRNSEQETWDADHHDNVLHHDNARPHTARVTQNLISKFGWEQIDRPPYSPDFAQSDFHLFLHLKKFLGGQRFDGDNEVKTAVREWFAS</sequence>
<reference evidence="2 3" key="1">
    <citation type="journal article" date="2022" name="Allergy">
        <title>Genome assembly and annotation of Periplaneta americana reveal a comprehensive cockroach allergen profile.</title>
        <authorList>
            <person name="Wang L."/>
            <person name="Xiong Q."/>
            <person name="Saelim N."/>
            <person name="Wang L."/>
            <person name="Nong W."/>
            <person name="Wan A.T."/>
            <person name="Shi M."/>
            <person name="Liu X."/>
            <person name="Cao Q."/>
            <person name="Hui J.H.L."/>
            <person name="Sookrung N."/>
            <person name="Leung T.F."/>
            <person name="Tungtrongchitr A."/>
            <person name="Tsui S.K.W."/>
        </authorList>
    </citation>
    <scope>NUCLEOTIDE SEQUENCE [LARGE SCALE GENOMIC DNA]</scope>
    <source>
        <strain evidence="2">PWHHKU_190912</strain>
    </source>
</reference>
<evidence type="ECO:0008006" key="4">
    <source>
        <dbReference type="Google" id="ProtNLM"/>
    </source>
</evidence>
<evidence type="ECO:0000313" key="3">
    <source>
        <dbReference type="Proteomes" id="UP001148838"/>
    </source>
</evidence>
<accession>A0ABQ8T897</accession>
<feature type="region of interest" description="Disordered" evidence="1">
    <location>
        <begin position="49"/>
        <end position="105"/>
    </location>
</feature>
<name>A0ABQ8T897_PERAM</name>
<evidence type="ECO:0000256" key="1">
    <source>
        <dbReference type="SAM" id="MobiDB-lite"/>
    </source>
</evidence>
<dbReference type="Proteomes" id="UP001148838">
    <property type="component" value="Unassembled WGS sequence"/>
</dbReference>
<proteinExistence type="predicted"/>
<protein>
    <recommendedName>
        <fullName evidence="4">Histone-lysine N-methyltransferase SETMAR</fullName>
    </recommendedName>
</protein>